<sequence length="153" mass="17327">MFQDTKSLDSPIEDIIQNEPFWPTISINDFVKACRIPPVYNAEQSRNMLIMTMAGVNVDLTGFQQTAESDGYTSLDEMDNKLRKNKALISLYKEAIYQRAKAGLLVHFATLNQKPEAENLAKESKETHEALMTNSQRAIRTILGMTMVTVRLL</sequence>
<proteinExistence type="predicted"/>
<evidence type="ECO:0008006" key="3">
    <source>
        <dbReference type="Google" id="ProtNLM"/>
    </source>
</evidence>
<dbReference type="Pfam" id="PF05926">
    <property type="entry name" value="Phage_GPL"/>
    <property type="match status" value="1"/>
</dbReference>
<dbReference type="Proteomes" id="UP000321787">
    <property type="component" value="Unassembled WGS sequence"/>
</dbReference>
<dbReference type="InterPro" id="IPR009225">
    <property type="entry name" value="Phage_head_completion_GpL"/>
</dbReference>
<name>A0A510UF27_ALIFS</name>
<gene>
    <name evidence="1" type="ORF">AFI02nite_12640</name>
</gene>
<dbReference type="EMBL" id="BJTZ01000005">
    <property type="protein sequence ID" value="GEK13228.1"/>
    <property type="molecule type" value="Genomic_DNA"/>
</dbReference>
<accession>A0A510UF27</accession>
<evidence type="ECO:0000313" key="1">
    <source>
        <dbReference type="EMBL" id="GEK13228.1"/>
    </source>
</evidence>
<protein>
    <recommendedName>
        <fullName evidence="3">Head protein</fullName>
    </recommendedName>
</protein>
<comment type="caution">
    <text evidence="1">The sequence shown here is derived from an EMBL/GenBank/DDBJ whole genome shotgun (WGS) entry which is preliminary data.</text>
</comment>
<dbReference type="RefSeq" id="WP_146862897.1">
    <property type="nucleotide sequence ID" value="NZ_BJTZ01000005.1"/>
</dbReference>
<dbReference type="AlphaFoldDB" id="A0A510UF27"/>
<reference evidence="1 2" key="1">
    <citation type="submission" date="2019-07" db="EMBL/GenBank/DDBJ databases">
        <title>Whole genome shotgun sequence of Aliivibrio fischeri NBRC 101058.</title>
        <authorList>
            <person name="Hosoyama A."/>
            <person name="Uohara A."/>
            <person name="Ohji S."/>
            <person name="Ichikawa N."/>
        </authorList>
    </citation>
    <scope>NUCLEOTIDE SEQUENCE [LARGE SCALE GENOMIC DNA]</scope>
    <source>
        <strain evidence="1 2">NBRC 101058</strain>
    </source>
</reference>
<organism evidence="1 2">
    <name type="scientific">Aliivibrio fischeri</name>
    <name type="common">Vibrio fischeri</name>
    <dbReference type="NCBI Taxonomy" id="668"/>
    <lineage>
        <taxon>Bacteria</taxon>
        <taxon>Pseudomonadati</taxon>
        <taxon>Pseudomonadota</taxon>
        <taxon>Gammaproteobacteria</taxon>
        <taxon>Vibrionales</taxon>
        <taxon>Vibrionaceae</taxon>
        <taxon>Aliivibrio</taxon>
    </lineage>
</organism>
<evidence type="ECO:0000313" key="2">
    <source>
        <dbReference type="Proteomes" id="UP000321787"/>
    </source>
</evidence>